<dbReference type="Proteomes" id="UP001348149">
    <property type="component" value="Unassembled WGS sequence"/>
</dbReference>
<protein>
    <submittedName>
        <fullName evidence="2">Uncharacterized protein</fullName>
    </submittedName>
</protein>
<gene>
    <name evidence="2" type="ORF">VK792_19465</name>
</gene>
<keyword evidence="1" id="KW-0175">Coiled coil</keyword>
<reference evidence="2 3" key="1">
    <citation type="submission" date="2024-01" db="EMBL/GenBank/DDBJ databases">
        <title>Mesobacterium rodlantinim sp. nov., isolated from shallow sea hydrothermal systems off Kueishantao Island.</title>
        <authorList>
            <person name="Su Z."/>
            <person name="Tang K."/>
        </authorList>
    </citation>
    <scope>NUCLEOTIDE SEQUENCE [LARGE SCALE GENOMIC DNA]</scope>
    <source>
        <strain evidence="2 3">TK19101</strain>
    </source>
</reference>
<evidence type="ECO:0000313" key="3">
    <source>
        <dbReference type="Proteomes" id="UP001348149"/>
    </source>
</evidence>
<keyword evidence="3" id="KW-1185">Reference proteome</keyword>
<accession>A0ABU6HLY5</accession>
<name>A0ABU6HLY5_9RHOB</name>
<dbReference type="RefSeq" id="WP_326299581.1">
    <property type="nucleotide sequence ID" value="NZ_JAYLLH010000070.1"/>
</dbReference>
<feature type="coiled-coil region" evidence="1">
    <location>
        <begin position="41"/>
        <end position="75"/>
    </location>
</feature>
<sequence length="79" mass="9177">MTTYEHYTYFCPTCWQPLTEDAEARIIAPKGKLILTDLNDWTEVQTELVTVRKENEELKREVAFLKAEAAFKTVDHGDN</sequence>
<evidence type="ECO:0000313" key="2">
    <source>
        <dbReference type="EMBL" id="MEC3863463.1"/>
    </source>
</evidence>
<proteinExistence type="predicted"/>
<evidence type="ECO:0000256" key="1">
    <source>
        <dbReference type="SAM" id="Coils"/>
    </source>
</evidence>
<dbReference type="EMBL" id="JAYLLH010000070">
    <property type="protein sequence ID" value="MEC3863463.1"/>
    <property type="molecule type" value="Genomic_DNA"/>
</dbReference>
<organism evidence="2 3">
    <name type="scientific">Mesobacterium hydrothermale</name>
    <dbReference type="NCBI Taxonomy" id="3111907"/>
    <lineage>
        <taxon>Bacteria</taxon>
        <taxon>Pseudomonadati</taxon>
        <taxon>Pseudomonadota</taxon>
        <taxon>Alphaproteobacteria</taxon>
        <taxon>Rhodobacterales</taxon>
        <taxon>Roseobacteraceae</taxon>
        <taxon>Mesobacterium</taxon>
    </lineage>
</organism>
<dbReference type="SUPFAM" id="SSF75712">
    <property type="entry name" value="Rad50 coiled-coil Zn hook"/>
    <property type="match status" value="1"/>
</dbReference>
<comment type="caution">
    <text evidence="2">The sequence shown here is derived from an EMBL/GenBank/DDBJ whole genome shotgun (WGS) entry which is preliminary data.</text>
</comment>